<evidence type="ECO:0000313" key="3">
    <source>
        <dbReference type="Proteomes" id="UP000738349"/>
    </source>
</evidence>
<proteinExistence type="predicted"/>
<feature type="domain" description="AAA+ ATPase" evidence="1">
    <location>
        <begin position="410"/>
        <end position="536"/>
    </location>
</feature>
<protein>
    <submittedName>
        <fullName evidence="2">P-loop containing nucleoside triphosphate hydrolase protein</fullName>
    </submittedName>
</protein>
<dbReference type="PANTHER" id="PTHR46411">
    <property type="entry name" value="FAMILY ATPASE, PUTATIVE-RELATED"/>
    <property type="match status" value="1"/>
</dbReference>
<dbReference type="InterPro" id="IPR003593">
    <property type="entry name" value="AAA+_ATPase"/>
</dbReference>
<dbReference type="SUPFAM" id="SSF52540">
    <property type="entry name" value="P-loop containing nucleoside triphosphate hydrolases"/>
    <property type="match status" value="1"/>
</dbReference>
<evidence type="ECO:0000313" key="2">
    <source>
        <dbReference type="EMBL" id="KAH7140821.1"/>
    </source>
</evidence>
<name>A0A9P9J2G2_9HYPO</name>
<keyword evidence="3" id="KW-1185">Reference proteome</keyword>
<dbReference type="Pfam" id="PF23232">
    <property type="entry name" value="AAA_lid_13"/>
    <property type="match status" value="1"/>
</dbReference>
<dbReference type="InterPro" id="IPR003959">
    <property type="entry name" value="ATPase_AAA_core"/>
</dbReference>
<dbReference type="EMBL" id="JAGMUV010000011">
    <property type="protein sequence ID" value="KAH7140821.1"/>
    <property type="molecule type" value="Genomic_DNA"/>
</dbReference>
<gene>
    <name evidence="2" type="ORF">EDB81DRAFT_65457</name>
</gene>
<sequence length="635" mass="73174">MFKGDTRKGIPRGAVEMEGVLTYLQNHTNLGFVVLEVYRFNSYSIGEIFDKVGAAIGTLNKDYRSLETASRAIYVSPIVESAISSIMKACPERFPGFERLSNPNTSRHEQPYTFFYLYHSTLMEFLSGDTLNELEKRHFGFVLEWMENNARADWNEADELFAQGKVNSKHYAKLFRPGELVVWPDYFGKGTTCASVVGDFPHINFPAYEDSSYITCYVWDFSGKFSRLLDFISSKVEKCLNTDSVHKSEDEAVNILHLSKYPLRFAEDGLRMKLVARGEKLWQLRRKTLVCIKEQNDHFQAERRCMIDYDMYDRLHSNSETYPHEETSWMENRPDDSRLACLNPKILGFDFSKKTWRNFGVDDITHVTWNKAAFKQLVAPEETKELVMAMVTEHGQRASATMDIIEGKGQGLLILLHGGPGTGKTLTAESIAELQERPLYRVTCGDIGIEPKEVEQYLGDVLELGRTWGLVLLDEADVFLEERSFTDQKRNAVISIFLRVLEYYDGILILTTNRVGSFDEAFKSRIQLALAYPRLNEEDRLKIWNNFVQMLPRSGERVDMADLRLNLPKLARVDINGRQIRNVVTMARHLAKYRKEMLRAEHMQDAVRSVERFNEYLSDVKGIHDDERARGLTLR</sequence>
<dbReference type="PANTHER" id="PTHR46411:SF2">
    <property type="entry name" value="AAA+ ATPASE DOMAIN-CONTAINING PROTEIN"/>
    <property type="match status" value="1"/>
</dbReference>
<dbReference type="Pfam" id="PF00004">
    <property type="entry name" value="AAA"/>
    <property type="match status" value="1"/>
</dbReference>
<comment type="caution">
    <text evidence="2">The sequence shown here is derived from an EMBL/GenBank/DDBJ whole genome shotgun (WGS) entry which is preliminary data.</text>
</comment>
<dbReference type="Gene3D" id="3.40.50.300">
    <property type="entry name" value="P-loop containing nucleotide triphosphate hydrolases"/>
    <property type="match status" value="1"/>
</dbReference>
<dbReference type="SMART" id="SM00382">
    <property type="entry name" value="AAA"/>
    <property type="match status" value="1"/>
</dbReference>
<dbReference type="GO" id="GO:0005524">
    <property type="term" value="F:ATP binding"/>
    <property type="evidence" value="ECO:0007669"/>
    <property type="project" value="InterPro"/>
</dbReference>
<reference evidence="2" key="1">
    <citation type="journal article" date="2021" name="Nat. Commun.">
        <title>Genetic determinants of endophytism in the Arabidopsis root mycobiome.</title>
        <authorList>
            <person name="Mesny F."/>
            <person name="Miyauchi S."/>
            <person name="Thiergart T."/>
            <person name="Pickel B."/>
            <person name="Atanasova L."/>
            <person name="Karlsson M."/>
            <person name="Huettel B."/>
            <person name="Barry K.W."/>
            <person name="Haridas S."/>
            <person name="Chen C."/>
            <person name="Bauer D."/>
            <person name="Andreopoulos W."/>
            <person name="Pangilinan J."/>
            <person name="LaButti K."/>
            <person name="Riley R."/>
            <person name="Lipzen A."/>
            <person name="Clum A."/>
            <person name="Drula E."/>
            <person name="Henrissat B."/>
            <person name="Kohler A."/>
            <person name="Grigoriev I.V."/>
            <person name="Martin F.M."/>
            <person name="Hacquard S."/>
        </authorList>
    </citation>
    <scope>NUCLEOTIDE SEQUENCE</scope>
    <source>
        <strain evidence="2">MPI-CAGE-AT-0147</strain>
    </source>
</reference>
<dbReference type="Proteomes" id="UP000738349">
    <property type="component" value="Unassembled WGS sequence"/>
</dbReference>
<evidence type="ECO:0000259" key="1">
    <source>
        <dbReference type="SMART" id="SM00382"/>
    </source>
</evidence>
<dbReference type="InterPro" id="IPR027417">
    <property type="entry name" value="P-loop_NTPase"/>
</dbReference>
<dbReference type="GO" id="GO:0016887">
    <property type="term" value="F:ATP hydrolysis activity"/>
    <property type="evidence" value="ECO:0007669"/>
    <property type="project" value="InterPro"/>
</dbReference>
<organism evidence="2 3">
    <name type="scientific">Dactylonectria macrodidyma</name>
    <dbReference type="NCBI Taxonomy" id="307937"/>
    <lineage>
        <taxon>Eukaryota</taxon>
        <taxon>Fungi</taxon>
        <taxon>Dikarya</taxon>
        <taxon>Ascomycota</taxon>
        <taxon>Pezizomycotina</taxon>
        <taxon>Sordariomycetes</taxon>
        <taxon>Hypocreomycetidae</taxon>
        <taxon>Hypocreales</taxon>
        <taxon>Nectriaceae</taxon>
        <taxon>Dactylonectria</taxon>
    </lineage>
</organism>
<dbReference type="AlphaFoldDB" id="A0A9P9J2G2"/>
<dbReference type="InterPro" id="IPR056599">
    <property type="entry name" value="AAA_lid_fung"/>
</dbReference>
<keyword evidence="2" id="KW-0378">Hydrolase</keyword>
<accession>A0A9P9J2G2</accession>
<dbReference type="OrthoDB" id="10042665at2759"/>